<dbReference type="Proteomes" id="UP000295106">
    <property type="component" value="Unassembled WGS sequence"/>
</dbReference>
<dbReference type="GO" id="GO:0004888">
    <property type="term" value="F:transmembrane signaling receptor activity"/>
    <property type="evidence" value="ECO:0007669"/>
    <property type="project" value="InterPro"/>
</dbReference>
<protein>
    <submittedName>
        <fullName evidence="5">Methyl-accepting chemotaxis protein</fullName>
    </submittedName>
</protein>
<reference evidence="5 6" key="1">
    <citation type="submission" date="2019-03" db="EMBL/GenBank/DDBJ databases">
        <title>Genomic Encyclopedia of Type Strains, Phase IV (KMG-IV): sequencing the most valuable type-strain genomes for metagenomic binning, comparative biology and taxonomic classification.</title>
        <authorList>
            <person name="Goeker M."/>
        </authorList>
    </citation>
    <scope>NUCLEOTIDE SEQUENCE [LARGE SCALE GENOMIC DNA]</scope>
    <source>
        <strain evidence="5 6">DSM 1709</strain>
    </source>
</reference>
<organism evidence="5 6">
    <name type="scientific">Rubrivivax gelatinosus</name>
    <name type="common">Rhodocyclus gelatinosus</name>
    <name type="synonym">Rhodopseudomonas gelatinosa</name>
    <dbReference type="NCBI Taxonomy" id="28068"/>
    <lineage>
        <taxon>Bacteria</taxon>
        <taxon>Pseudomonadati</taxon>
        <taxon>Pseudomonadota</taxon>
        <taxon>Betaproteobacteria</taxon>
        <taxon>Burkholderiales</taxon>
        <taxon>Sphaerotilaceae</taxon>
        <taxon>Rubrivivax</taxon>
    </lineage>
</organism>
<dbReference type="Gene3D" id="1.10.287.950">
    <property type="entry name" value="Methyl-accepting chemotaxis protein"/>
    <property type="match status" value="1"/>
</dbReference>
<name>A0A4R2MGC6_RUBGE</name>
<gene>
    <name evidence="5" type="ORF">EV684_108137</name>
</gene>
<dbReference type="OrthoDB" id="3288815at2"/>
<feature type="domain" description="Methyl-accepting transducer" evidence="4">
    <location>
        <begin position="169"/>
        <end position="336"/>
    </location>
</feature>
<proteinExistence type="inferred from homology"/>
<evidence type="ECO:0000259" key="4">
    <source>
        <dbReference type="PROSITE" id="PS50111"/>
    </source>
</evidence>
<evidence type="ECO:0000313" key="5">
    <source>
        <dbReference type="EMBL" id="TCP01796.1"/>
    </source>
</evidence>
<accession>A0A4R2MGC6</accession>
<dbReference type="PRINTS" id="PR00260">
    <property type="entry name" value="CHEMTRNSDUCR"/>
</dbReference>
<evidence type="ECO:0000256" key="3">
    <source>
        <dbReference type="PROSITE-ProRule" id="PRU00284"/>
    </source>
</evidence>
<dbReference type="GO" id="GO:0006935">
    <property type="term" value="P:chemotaxis"/>
    <property type="evidence" value="ECO:0007669"/>
    <property type="project" value="InterPro"/>
</dbReference>
<comment type="caution">
    <text evidence="5">The sequence shown here is derived from an EMBL/GenBank/DDBJ whole genome shotgun (WGS) entry which is preliminary data.</text>
</comment>
<dbReference type="RefSeq" id="WP_132647856.1">
    <property type="nucleotide sequence ID" value="NZ_CP181386.1"/>
</dbReference>
<dbReference type="AlphaFoldDB" id="A0A4R2MGC6"/>
<dbReference type="PANTHER" id="PTHR32089">
    <property type="entry name" value="METHYL-ACCEPTING CHEMOTAXIS PROTEIN MCPB"/>
    <property type="match status" value="1"/>
</dbReference>
<dbReference type="GeneID" id="99683883"/>
<keyword evidence="1 3" id="KW-0807">Transducer</keyword>
<dbReference type="SUPFAM" id="SSF58104">
    <property type="entry name" value="Methyl-accepting chemotaxis protein (MCP) signaling domain"/>
    <property type="match status" value="1"/>
</dbReference>
<sequence length="388" mass="40778">MTELSLPSLPAADPKGSPLRLPWRWPATTIALPLALLIAWAGEGQLWACAGALAAVLAAGIGDRRVDLARRERDHLAGEWAAAQRALGTELAPLWAAHVEGARGQTEAAVCALTERFGAIVSRLDTTLAAAGSGGDHGAGEVQLRSRHDLEGILESLRRATGGNAELRQAVQQLVPFVAELREMAVEVSAIASKTNLLAINAAIEAAHAGPEGRGFGVLAQEVRKLSAQSASTGERMARDVDAISNAILKACGDARQSESTEGEMLAASGQAIQRVLSDFEGVTRSLEDAAARLQGDSQGIQAEVVEALVQLQFQDRVSQRLSHVRDSLQHLDRLAGELPATPLDTAVLMDELRRSYAMADEHAAETGRSAAAAPAAPAPAEEAVTFF</sequence>
<dbReference type="PANTHER" id="PTHR32089:SF112">
    <property type="entry name" value="LYSOZYME-LIKE PROTEIN-RELATED"/>
    <property type="match status" value="1"/>
</dbReference>
<evidence type="ECO:0000313" key="6">
    <source>
        <dbReference type="Proteomes" id="UP000295106"/>
    </source>
</evidence>
<dbReference type="GO" id="GO:0007165">
    <property type="term" value="P:signal transduction"/>
    <property type="evidence" value="ECO:0007669"/>
    <property type="project" value="UniProtKB-KW"/>
</dbReference>
<evidence type="ECO:0000256" key="2">
    <source>
        <dbReference type="ARBA" id="ARBA00029447"/>
    </source>
</evidence>
<dbReference type="Pfam" id="PF00015">
    <property type="entry name" value="MCPsignal"/>
    <property type="match status" value="1"/>
</dbReference>
<dbReference type="EMBL" id="SLXD01000008">
    <property type="protein sequence ID" value="TCP01796.1"/>
    <property type="molecule type" value="Genomic_DNA"/>
</dbReference>
<dbReference type="GO" id="GO:0016020">
    <property type="term" value="C:membrane"/>
    <property type="evidence" value="ECO:0007669"/>
    <property type="project" value="InterPro"/>
</dbReference>
<dbReference type="SMART" id="SM00283">
    <property type="entry name" value="MA"/>
    <property type="match status" value="1"/>
</dbReference>
<dbReference type="InterPro" id="IPR004090">
    <property type="entry name" value="Chemotax_Me-accpt_rcpt"/>
</dbReference>
<comment type="similarity">
    <text evidence="2">Belongs to the methyl-accepting chemotaxis (MCP) protein family.</text>
</comment>
<dbReference type="InterPro" id="IPR004089">
    <property type="entry name" value="MCPsignal_dom"/>
</dbReference>
<evidence type="ECO:0000256" key="1">
    <source>
        <dbReference type="ARBA" id="ARBA00023224"/>
    </source>
</evidence>
<dbReference type="PROSITE" id="PS50111">
    <property type="entry name" value="CHEMOTAXIS_TRANSDUC_2"/>
    <property type="match status" value="1"/>
</dbReference>